<name>A0A9D4GDI1_DREPO</name>
<reference evidence="2" key="2">
    <citation type="submission" date="2020-11" db="EMBL/GenBank/DDBJ databases">
        <authorList>
            <person name="McCartney M.A."/>
            <person name="Auch B."/>
            <person name="Kono T."/>
            <person name="Mallez S."/>
            <person name="Becker A."/>
            <person name="Gohl D.M."/>
            <person name="Silverstein K.A.T."/>
            <person name="Koren S."/>
            <person name="Bechman K.B."/>
            <person name="Herman A."/>
            <person name="Abrahante J.E."/>
            <person name="Garbe J."/>
        </authorList>
    </citation>
    <scope>NUCLEOTIDE SEQUENCE</scope>
    <source>
        <strain evidence="2">Duluth1</strain>
        <tissue evidence="2">Whole animal</tissue>
    </source>
</reference>
<reference evidence="2" key="1">
    <citation type="journal article" date="2019" name="bioRxiv">
        <title>The Genome of the Zebra Mussel, Dreissena polymorpha: A Resource for Invasive Species Research.</title>
        <authorList>
            <person name="McCartney M.A."/>
            <person name="Auch B."/>
            <person name="Kono T."/>
            <person name="Mallez S."/>
            <person name="Zhang Y."/>
            <person name="Obille A."/>
            <person name="Becker A."/>
            <person name="Abrahante J.E."/>
            <person name="Garbe J."/>
            <person name="Badalamenti J.P."/>
            <person name="Herman A."/>
            <person name="Mangelson H."/>
            <person name="Liachko I."/>
            <person name="Sullivan S."/>
            <person name="Sone E.D."/>
            <person name="Koren S."/>
            <person name="Silverstein K.A.T."/>
            <person name="Beckman K.B."/>
            <person name="Gohl D.M."/>
        </authorList>
    </citation>
    <scope>NUCLEOTIDE SEQUENCE</scope>
    <source>
        <strain evidence="2">Duluth1</strain>
        <tissue evidence="2">Whole animal</tissue>
    </source>
</reference>
<evidence type="ECO:0000313" key="3">
    <source>
        <dbReference type="Proteomes" id="UP000828390"/>
    </source>
</evidence>
<evidence type="ECO:0000313" key="2">
    <source>
        <dbReference type="EMBL" id="KAH3812012.1"/>
    </source>
</evidence>
<keyword evidence="3" id="KW-1185">Reference proteome</keyword>
<organism evidence="2 3">
    <name type="scientific">Dreissena polymorpha</name>
    <name type="common">Zebra mussel</name>
    <name type="synonym">Mytilus polymorpha</name>
    <dbReference type="NCBI Taxonomy" id="45954"/>
    <lineage>
        <taxon>Eukaryota</taxon>
        <taxon>Metazoa</taxon>
        <taxon>Spiralia</taxon>
        <taxon>Lophotrochozoa</taxon>
        <taxon>Mollusca</taxon>
        <taxon>Bivalvia</taxon>
        <taxon>Autobranchia</taxon>
        <taxon>Heteroconchia</taxon>
        <taxon>Euheterodonta</taxon>
        <taxon>Imparidentia</taxon>
        <taxon>Neoheterodontei</taxon>
        <taxon>Myida</taxon>
        <taxon>Dreissenoidea</taxon>
        <taxon>Dreissenidae</taxon>
        <taxon>Dreissena</taxon>
    </lineage>
</organism>
<evidence type="ECO:0000256" key="1">
    <source>
        <dbReference type="SAM" id="MobiDB-lite"/>
    </source>
</evidence>
<proteinExistence type="predicted"/>
<dbReference type="EMBL" id="JAIWYP010000006">
    <property type="protein sequence ID" value="KAH3812012.1"/>
    <property type="molecule type" value="Genomic_DNA"/>
</dbReference>
<protein>
    <submittedName>
        <fullName evidence="2">Uncharacterized protein</fullName>
    </submittedName>
</protein>
<sequence>MIEGDSGKLAAPLSGDADATQQGRNLVTESEQAREARVRKLPDAVDRVRSFRFCEDVFKLNL</sequence>
<feature type="compositionally biased region" description="Polar residues" evidence="1">
    <location>
        <begin position="19"/>
        <end position="30"/>
    </location>
</feature>
<dbReference type="Proteomes" id="UP000828390">
    <property type="component" value="Unassembled WGS sequence"/>
</dbReference>
<dbReference type="AlphaFoldDB" id="A0A9D4GDI1"/>
<accession>A0A9D4GDI1</accession>
<gene>
    <name evidence="2" type="ORF">DPMN_140433</name>
</gene>
<comment type="caution">
    <text evidence="2">The sequence shown here is derived from an EMBL/GenBank/DDBJ whole genome shotgun (WGS) entry which is preliminary data.</text>
</comment>
<feature type="region of interest" description="Disordered" evidence="1">
    <location>
        <begin position="1"/>
        <end position="33"/>
    </location>
</feature>